<proteinExistence type="inferred from homology"/>
<dbReference type="eggNOG" id="KOG2027">
    <property type="taxonomic scope" value="Eukaryota"/>
</dbReference>
<feature type="region of interest" description="Disordered" evidence="2">
    <location>
        <begin position="609"/>
        <end position="706"/>
    </location>
</feature>
<dbReference type="GO" id="GO:0015031">
    <property type="term" value="P:protein transport"/>
    <property type="evidence" value="ECO:0007669"/>
    <property type="project" value="InterPro"/>
</dbReference>
<organism evidence="3">
    <name type="scientific">Oryza punctata</name>
    <name type="common">Red rice</name>
    <dbReference type="NCBI Taxonomy" id="4537"/>
    <lineage>
        <taxon>Eukaryota</taxon>
        <taxon>Viridiplantae</taxon>
        <taxon>Streptophyta</taxon>
        <taxon>Embryophyta</taxon>
        <taxon>Tracheophyta</taxon>
        <taxon>Spermatophyta</taxon>
        <taxon>Magnoliopsida</taxon>
        <taxon>Liliopsida</taxon>
        <taxon>Poales</taxon>
        <taxon>Poaceae</taxon>
        <taxon>BOP clade</taxon>
        <taxon>Oryzoideae</taxon>
        <taxon>Oryzeae</taxon>
        <taxon>Oryzinae</taxon>
        <taxon>Oryza</taxon>
    </lineage>
</organism>
<feature type="compositionally biased region" description="Basic and acidic residues" evidence="2">
    <location>
        <begin position="675"/>
        <end position="689"/>
    </location>
</feature>
<sequence length="706" mass="77709">MGRTLDVLLGRTTKQTARLKSMLGLAVTRLGVLRGHRQVRCAQARGDVEQLLRLGHPDRALLRAEQVIREQNTLDAFLMLEAYCNLITERAALVDSHRECPDELREAAAGLIYAAVRCGDVPELQEVKRLMAAKFGREFVSAAAELRSGCGINAKIVQKLSTKQPSLESRQMVLQEIAAEKGIAGVVHVVHEPSSHEDSSLSHRRRRHDDERHRVHQPQVDLEEEGSSRYRNVEAAAQAAFESAATAAAAAKAAMELSRGESRGPDDDRRRPGGVQVDRADEDNLAGGEVLGDGKKSGRIRRTSLARNYSSEIEVSAENDEVVRHESTAESEVKQRGLTRSMPVSVRTKRRPAAMGRTLDVLLGRTTKQTARLKSMLGLAVTRLGVLRGHRQVRCAQARGDVEQLLRLGHPDRALLRAEQVIREQNTLDAFLMLEAYCNLITERAALVDSHRECPDELREAAAGLIYAAVRCGDVPELQEVKRLMAAKFGREFVSAAAELRSGCGINAKIVQKLSTKQPSLESRQMVLQEIAAEKGIAGVVHVVHEPSSHEDSSLSHRRRRHDDERHRVHQPQVDLEEEGSSRYRNVEAAAQAAFESAATAAAAAKAAMELSRGESRGPDDDRRRPGGVQVDRADEDNLAGGEVLGDGKKSGRIRRTSLARNYSSEIEVSAENDEVVRHESTAESEVKQRGLTRSMPVSVRTKRVS</sequence>
<feature type="compositionally biased region" description="Basic and acidic residues" evidence="2">
    <location>
        <begin position="258"/>
        <end position="271"/>
    </location>
</feature>
<protein>
    <submittedName>
        <fullName evidence="3">Uncharacterized protein</fullName>
    </submittedName>
</protein>
<dbReference type="Gene3D" id="1.20.1260.60">
    <property type="entry name" value="Vacuolar protein sorting-associated protein Ist1"/>
    <property type="match status" value="2"/>
</dbReference>
<dbReference type="STRING" id="4537.A0A0E0KI31"/>
<feature type="region of interest" description="Disordered" evidence="2">
    <location>
        <begin position="545"/>
        <end position="582"/>
    </location>
</feature>
<feature type="region of interest" description="Disordered" evidence="2">
    <location>
        <begin position="191"/>
        <end position="228"/>
    </location>
</feature>
<feature type="compositionally biased region" description="Basic and acidic residues" evidence="2">
    <location>
        <begin position="545"/>
        <end position="555"/>
    </location>
</feature>
<reference evidence="3" key="1">
    <citation type="submission" date="2015-04" db="UniProtKB">
        <authorList>
            <consortium name="EnsemblPlants"/>
        </authorList>
    </citation>
    <scope>IDENTIFICATION</scope>
</reference>
<evidence type="ECO:0000313" key="4">
    <source>
        <dbReference type="Proteomes" id="UP000026962"/>
    </source>
</evidence>
<evidence type="ECO:0000256" key="2">
    <source>
        <dbReference type="SAM" id="MobiDB-lite"/>
    </source>
</evidence>
<comment type="similarity">
    <text evidence="1">Belongs to the IST1 family.</text>
</comment>
<dbReference type="AlphaFoldDB" id="A0A0E0KI31"/>
<feature type="compositionally biased region" description="Basic and acidic residues" evidence="2">
    <location>
        <begin position="612"/>
        <end position="625"/>
    </location>
</feature>
<dbReference type="PANTHER" id="PTHR12161:SF16">
    <property type="entry name" value="REGULATOR OF VPS4 ACTIVITY IN THE MVB PATHWAY PROTEIN"/>
    <property type="match status" value="1"/>
</dbReference>
<dbReference type="HOGENOM" id="CLU_390992_0_0_1"/>
<dbReference type="FunFam" id="1.20.1260.60:FF:000002">
    <property type="entry name" value="Vacuolar protein sorting-associated protein IST1"/>
    <property type="match status" value="2"/>
</dbReference>
<dbReference type="InterPro" id="IPR005061">
    <property type="entry name" value="Ist1"/>
</dbReference>
<dbReference type="Gramene" id="OPUNC03G28690.1">
    <property type="protein sequence ID" value="OPUNC03G28690.1"/>
    <property type="gene ID" value="OPUNC03G28690"/>
</dbReference>
<feature type="compositionally biased region" description="Basic and acidic residues" evidence="2">
    <location>
        <begin position="321"/>
        <end position="335"/>
    </location>
</feature>
<feature type="region of interest" description="Disordered" evidence="2">
    <location>
        <begin position="320"/>
        <end position="351"/>
    </location>
</feature>
<accession>A0A0E0KI31</accession>
<evidence type="ECO:0000313" key="3">
    <source>
        <dbReference type="EnsemblPlants" id="OPUNC03G28690.1"/>
    </source>
</evidence>
<reference evidence="3" key="2">
    <citation type="submission" date="2018-05" db="EMBL/GenBank/DDBJ databases">
        <title>OpunRS2 (Oryza punctata Reference Sequence Version 2).</title>
        <authorList>
            <person name="Zhang J."/>
            <person name="Kudrna D."/>
            <person name="Lee S."/>
            <person name="Talag J."/>
            <person name="Welchert J."/>
            <person name="Wing R.A."/>
        </authorList>
    </citation>
    <scope>NUCLEOTIDE SEQUENCE [LARGE SCALE GENOMIC DNA]</scope>
</reference>
<evidence type="ECO:0000256" key="1">
    <source>
        <dbReference type="ARBA" id="ARBA00005536"/>
    </source>
</evidence>
<dbReference type="InterPro" id="IPR042277">
    <property type="entry name" value="IST1-like"/>
</dbReference>
<keyword evidence="4" id="KW-1185">Reference proteome</keyword>
<dbReference type="Proteomes" id="UP000026962">
    <property type="component" value="Chromosome 3"/>
</dbReference>
<dbReference type="EnsemblPlants" id="OPUNC03G28690.1">
    <property type="protein sequence ID" value="OPUNC03G28690.1"/>
    <property type="gene ID" value="OPUNC03G28690"/>
</dbReference>
<dbReference type="PANTHER" id="PTHR12161">
    <property type="entry name" value="IST1 FAMILY MEMBER"/>
    <property type="match status" value="1"/>
</dbReference>
<feature type="compositionally biased region" description="Basic and acidic residues" evidence="2">
    <location>
        <begin position="191"/>
        <end position="201"/>
    </location>
</feature>
<dbReference type="Pfam" id="PF03398">
    <property type="entry name" value="Ist1"/>
    <property type="match status" value="2"/>
</dbReference>
<feature type="region of interest" description="Disordered" evidence="2">
    <location>
        <begin position="255"/>
        <end position="298"/>
    </location>
</feature>
<name>A0A0E0KI31_ORYPU</name>